<dbReference type="EMBL" id="BGZK01000214">
    <property type="protein sequence ID" value="GBP28967.1"/>
    <property type="molecule type" value="Genomic_DNA"/>
</dbReference>
<name>A0A4C1USG2_EUMVA</name>
<dbReference type="AlphaFoldDB" id="A0A4C1USG2"/>
<keyword evidence="2" id="KW-1185">Reference proteome</keyword>
<gene>
    <name evidence="1" type="ORF">EVAR_83866_1</name>
</gene>
<sequence length="113" mass="12222">MGFYPQDGATAAAQPRIKAILTVGDNLGTIPLEPARAAPRGPRRRARVKFERRIFPMINELARSFVSKDRFPSTGVIPENGPLYIIQRFTLRPRAAGGRGCSAAASGGRVTDT</sequence>
<protein>
    <submittedName>
        <fullName evidence="1">Uncharacterized protein</fullName>
    </submittedName>
</protein>
<proteinExistence type="predicted"/>
<dbReference type="Proteomes" id="UP000299102">
    <property type="component" value="Unassembled WGS sequence"/>
</dbReference>
<accession>A0A4C1USG2</accession>
<evidence type="ECO:0000313" key="2">
    <source>
        <dbReference type="Proteomes" id="UP000299102"/>
    </source>
</evidence>
<reference evidence="1 2" key="1">
    <citation type="journal article" date="2019" name="Commun. Biol.">
        <title>The bagworm genome reveals a unique fibroin gene that provides high tensile strength.</title>
        <authorList>
            <person name="Kono N."/>
            <person name="Nakamura H."/>
            <person name="Ohtoshi R."/>
            <person name="Tomita M."/>
            <person name="Numata K."/>
            <person name="Arakawa K."/>
        </authorList>
    </citation>
    <scope>NUCLEOTIDE SEQUENCE [LARGE SCALE GENOMIC DNA]</scope>
</reference>
<evidence type="ECO:0000313" key="1">
    <source>
        <dbReference type="EMBL" id="GBP28967.1"/>
    </source>
</evidence>
<comment type="caution">
    <text evidence="1">The sequence shown here is derived from an EMBL/GenBank/DDBJ whole genome shotgun (WGS) entry which is preliminary data.</text>
</comment>
<organism evidence="1 2">
    <name type="scientific">Eumeta variegata</name>
    <name type="common">Bagworm moth</name>
    <name type="synonym">Eumeta japonica</name>
    <dbReference type="NCBI Taxonomy" id="151549"/>
    <lineage>
        <taxon>Eukaryota</taxon>
        <taxon>Metazoa</taxon>
        <taxon>Ecdysozoa</taxon>
        <taxon>Arthropoda</taxon>
        <taxon>Hexapoda</taxon>
        <taxon>Insecta</taxon>
        <taxon>Pterygota</taxon>
        <taxon>Neoptera</taxon>
        <taxon>Endopterygota</taxon>
        <taxon>Lepidoptera</taxon>
        <taxon>Glossata</taxon>
        <taxon>Ditrysia</taxon>
        <taxon>Tineoidea</taxon>
        <taxon>Psychidae</taxon>
        <taxon>Oiketicinae</taxon>
        <taxon>Eumeta</taxon>
    </lineage>
</organism>